<gene>
    <name evidence="22" type="ORF">NIES37_18840</name>
</gene>
<feature type="coiled-coil region" evidence="17">
    <location>
        <begin position="378"/>
        <end position="405"/>
    </location>
</feature>
<accession>A0A1Z4MWT1</accession>
<evidence type="ECO:0000256" key="11">
    <source>
        <dbReference type="ARBA" id="ARBA00022777"/>
    </source>
</evidence>
<protein>
    <recommendedName>
        <fullName evidence="5">non-specific protein-tyrosine kinase</fullName>
        <ecNumber evidence="5">2.7.10.2</ecNumber>
    </recommendedName>
</protein>
<dbReference type="GO" id="GO:0042802">
    <property type="term" value="F:identical protein binding"/>
    <property type="evidence" value="ECO:0007669"/>
    <property type="project" value="UniProtKB-ARBA"/>
</dbReference>
<dbReference type="InterPro" id="IPR027417">
    <property type="entry name" value="P-loop_NTPase"/>
</dbReference>
<evidence type="ECO:0000256" key="14">
    <source>
        <dbReference type="ARBA" id="ARBA00023136"/>
    </source>
</evidence>
<dbReference type="PANTHER" id="PTHR32309">
    <property type="entry name" value="TYROSINE-PROTEIN KINASE"/>
    <property type="match status" value="1"/>
</dbReference>
<evidence type="ECO:0000256" key="18">
    <source>
        <dbReference type="SAM" id="Phobius"/>
    </source>
</evidence>
<keyword evidence="13 18" id="KW-1133">Transmembrane helix</keyword>
<evidence type="ECO:0000256" key="5">
    <source>
        <dbReference type="ARBA" id="ARBA00011903"/>
    </source>
</evidence>
<evidence type="ECO:0000259" key="20">
    <source>
        <dbReference type="Pfam" id="PF13614"/>
    </source>
</evidence>
<evidence type="ECO:0000256" key="3">
    <source>
        <dbReference type="ARBA" id="ARBA00007316"/>
    </source>
</evidence>
<keyword evidence="9 18" id="KW-0812">Transmembrane</keyword>
<dbReference type="CDD" id="cd05387">
    <property type="entry name" value="BY-kinase"/>
    <property type="match status" value="1"/>
</dbReference>
<evidence type="ECO:0000256" key="9">
    <source>
        <dbReference type="ARBA" id="ARBA00022692"/>
    </source>
</evidence>
<evidence type="ECO:0000256" key="16">
    <source>
        <dbReference type="ARBA" id="ARBA00051245"/>
    </source>
</evidence>
<dbReference type="PANTHER" id="PTHR32309:SF13">
    <property type="entry name" value="FERRIC ENTEROBACTIN TRANSPORT PROTEIN FEPE"/>
    <property type="match status" value="1"/>
</dbReference>
<evidence type="ECO:0000256" key="1">
    <source>
        <dbReference type="ARBA" id="ARBA00004429"/>
    </source>
</evidence>
<comment type="similarity">
    <text evidence="4">Belongs to the etk/wzc family.</text>
</comment>
<dbReference type="NCBIfam" id="TIGR01007">
    <property type="entry name" value="eps_fam"/>
    <property type="match status" value="1"/>
</dbReference>
<dbReference type="Proteomes" id="UP000218785">
    <property type="component" value="Chromosome"/>
</dbReference>
<evidence type="ECO:0000256" key="8">
    <source>
        <dbReference type="ARBA" id="ARBA00022679"/>
    </source>
</evidence>
<keyword evidence="14 18" id="KW-0472">Membrane</keyword>
<dbReference type="Pfam" id="PF02706">
    <property type="entry name" value="Wzz"/>
    <property type="match status" value="1"/>
</dbReference>
<keyword evidence="8" id="KW-0808">Transferase</keyword>
<evidence type="ECO:0000256" key="17">
    <source>
        <dbReference type="SAM" id="Coils"/>
    </source>
</evidence>
<keyword evidence="10" id="KW-0547">Nucleotide-binding</keyword>
<evidence type="ECO:0000256" key="4">
    <source>
        <dbReference type="ARBA" id="ARBA00008883"/>
    </source>
</evidence>
<dbReference type="RefSeq" id="WP_096574988.1">
    <property type="nucleotide sequence ID" value="NZ_CAWNJS010000001.1"/>
</dbReference>
<dbReference type="GO" id="GO:0005886">
    <property type="term" value="C:plasma membrane"/>
    <property type="evidence" value="ECO:0007669"/>
    <property type="project" value="UniProtKB-SubCell"/>
</dbReference>
<keyword evidence="6" id="KW-1003">Cell membrane</keyword>
<evidence type="ECO:0000313" key="23">
    <source>
        <dbReference type="Proteomes" id="UP000218785"/>
    </source>
</evidence>
<keyword evidence="7" id="KW-0997">Cell inner membrane</keyword>
<feature type="domain" description="Tyrosine-protein kinase G-rich" evidence="21">
    <location>
        <begin position="374"/>
        <end position="451"/>
    </location>
</feature>
<dbReference type="InterPro" id="IPR025669">
    <property type="entry name" value="AAA_dom"/>
</dbReference>
<feature type="transmembrane region" description="Helical" evidence="18">
    <location>
        <begin position="24"/>
        <end position="44"/>
    </location>
</feature>
<keyword evidence="17" id="KW-0175">Coiled coil</keyword>
<name>A0A1Z4MWT1_9CYAN</name>
<dbReference type="InterPro" id="IPR032807">
    <property type="entry name" value="GNVR"/>
</dbReference>
<dbReference type="FunFam" id="3.40.50.300:FF:000527">
    <property type="entry name" value="Tyrosine-protein kinase etk"/>
    <property type="match status" value="1"/>
</dbReference>
<dbReference type="GO" id="GO:0004715">
    <property type="term" value="F:non-membrane spanning protein tyrosine kinase activity"/>
    <property type="evidence" value="ECO:0007669"/>
    <property type="project" value="UniProtKB-EC"/>
</dbReference>
<dbReference type="EC" id="2.7.10.2" evidence="5"/>
<dbReference type="KEGG" id="ttq:NIES37_18840"/>
<evidence type="ECO:0000256" key="7">
    <source>
        <dbReference type="ARBA" id="ARBA00022519"/>
    </source>
</evidence>
<dbReference type="Pfam" id="PF13614">
    <property type="entry name" value="AAA_31"/>
    <property type="match status" value="1"/>
</dbReference>
<dbReference type="InterPro" id="IPR050445">
    <property type="entry name" value="Bact_polysacc_biosynth/exp"/>
</dbReference>
<dbReference type="EMBL" id="AP018248">
    <property type="protein sequence ID" value="BAY97936.1"/>
    <property type="molecule type" value="Genomic_DNA"/>
</dbReference>
<feature type="domain" description="AAA" evidence="20">
    <location>
        <begin position="525"/>
        <end position="653"/>
    </location>
</feature>
<sequence>MPTKQEEREVIDVQQYWTVLKRRWPVTTVVIGSVFGLTALVTFLQKPVYESQAKLLFNKQNGVSSLTGLSSQVGELSGLTNLSNPVDTEAEVIRSNPIVLKTITSLNLKDKSGKPLSIEKFLKLLKLKTIRGTDVMQLSYRSTNPQEAASVINSLMSYYLENNVRTNRAEARSAREFLNRQLPEVEKRVLKAEMALRRFKEKNRVVALDVEAKVGVEGLKELAEEITRTQGQLTAAKTRSLALQNQMKLNTDTAVELTTLSQSPGVQQVLTEYQKVQDELAVARTRLTEDNPKIINLENQEVALRNQLEGRVAQTIGNSEYTPEQNLQIGNLKQTLTENLVKSEVERLALTNQVAELQQVLIVNKNRLDSLPRLEQQQLQLQRQLKVAQVTYEQLSKQLQEVEVVENQNVGNARVISEALVPDKSVSPIIPLNLALGGILGIILGAGTALVLESIDNSLKTVEEAKRLLDYPLLGAIPLAEKAKGSEAASEQELPVLNNPYSPVSSAFEMLQTNLSFSISDKMLKVIAISSSIPGEGKSFVAANLAVAVAQLGRRVLLVDADMRRPRQHKIWEQNNLVGLSNILVGQTELQTTTKEALMTLDIITAGTIPPNPAALLNSQRIATFIKQATQEYDFVIIDCPPLTLVADALMLSKLVDGILLVIRPGVANTGSVNATKMLLEQSGHQVLGMVANGVTPESSYGGYYAKSYYGAKQSHKNGKVDASISKIRIS</sequence>
<evidence type="ECO:0000313" key="22">
    <source>
        <dbReference type="EMBL" id="BAY97936.1"/>
    </source>
</evidence>
<feature type="domain" description="Polysaccharide chain length determinant N-terminal" evidence="19">
    <location>
        <begin position="11"/>
        <end position="105"/>
    </location>
</feature>
<organism evidence="22 23">
    <name type="scientific">Tolypothrix tenuis PCC 7101</name>
    <dbReference type="NCBI Taxonomy" id="231146"/>
    <lineage>
        <taxon>Bacteria</taxon>
        <taxon>Bacillati</taxon>
        <taxon>Cyanobacteriota</taxon>
        <taxon>Cyanophyceae</taxon>
        <taxon>Nostocales</taxon>
        <taxon>Tolypothrichaceae</taxon>
        <taxon>Tolypothrix</taxon>
    </lineage>
</organism>
<keyword evidence="23" id="KW-1185">Reference proteome</keyword>
<dbReference type="GO" id="GO:0005524">
    <property type="term" value="F:ATP binding"/>
    <property type="evidence" value="ECO:0007669"/>
    <property type="project" value="UniProtKB-KW"/>
</dbReference>
<dbReference type="SUPFAM" id="SSF52540">
    <property type="entry name" value="P-loop containing nucleoside triphosphate hydrolases"/>
    <property type="match status" value="1"/>
</dbReference>
<dbReference type="InterPro" id="IPR003856">
    <property type="entry name" value="LPS_length_determ_N"/>
</dbReference>
<comment type="catalytic activity">
    <reaction evidence="16">
        <text>L-tyrosyl-[protein] + ATP = O-phospho-L-tyrosyl-[protein] + ADP + H(+)</text>
        <dbReference type="Rhea" id="RHEA:10596"/>
        <dbReference type="Rhea" id="RHEA-COMP:10136"/>
        <dbReference type="Rhea" id="RHEA-COMP:20101"/>
        <dbReference type="ChEBI" id="CHEBI:15378"/>
        <dbReference type="ChEBI" id="CHEBI:30616"/>
        <dbReference type="ChEBI" id="CHEBI:46858"/>
        <dbReference type="ChEBI" id="CHEBI:61978"/>
        <dbReference type="ChEBI" id="CHEBI:456216"/>
        <dbReference type="EC" id="2.7.10.2"/>
    </reaction>
</comment>
<comment type="subcellular location">
    <subcellularLocation>
        <location evidence="1">Cell inner membrane</location>
        <topology evidence="1">Multi-pass membrane protein</topology>
    </subcellularLocation>
</comment>
<keyword evidence="15" id="KW-0829">Tyrosine-protein kinase</keyword>
<dbReference type="InterPro" id="IPR005702">
    <property type="entry name" value="Wzc-like_C"/>
</dbReference>
<dbReference type="AlphaFoldDB" id="A0A1Z4MWT1"/>
<keyword evidence="11" id="KW-0418">Kinase</keyword>
<dbReference type="Gene3D" id="3.40.50.300">
    <property type="entry name" value="P-loop containing nucleotide triphosphate hydrolases"/>
    <property type="match status" value="1"/>
</dbReference>
<comment type="similarity">
    <text evidence="3">Belongs to the CpsD/CapB family.</text>
</comment>
<evidence type="ECO:0000256" key="10">
    <source>
        <dbReference type="ARBA" id="ARBA00022741"/>
    </source>
</evidence>
<evidence type="ECO:0000256" key="12">
    <source>
        <dbReference type="ARBA" id="ARBA00022840"/>
    </source>
</evidence>
<evidence type="ECO:0000259" key="19">
    <source>
        <dbReference type="Pfam" id="PF02706"/>
    </source>
</evidence>
<evidence type="ECO:0000256" key="2">
    <source>
        <dbReference type="ARBA" id="ARBA00006683"/>
    </source>
</evidence>
<proteinExistence type="inferred from homology"/>
<keyword evidence="12" id="KW-0067">ATP-binding</keyword>
<evidence type="ECO:0000256" key="13">
    <source>
        <dbReference type="ARBA" id="ARBA00022989"/>
    </source>
</evidence>
<comment type="similarity">
    <text evidence="2">Belongs to the CpsC/CapA family.</text>
</comment>
<evidence type="ECO:0000256" key="15">
    <source>
        <dbReference type="ARBA" id="ARBA00023137"/>
    </source>
</evidence>
<dbReference type="Pfam" id="PF13807">
    <property type="entry name" value="GNVR"/>
    <property type="match status" value="1"/>
</dbReference>
<evidence type="ECO:0000259" key="21">
    <source>
        <dbReference type="Pfam" id="PF13807"/>
    </source>
</evidence>
<reference evidence="22 23" key="1">
    <citation type="submission" date="2017-06" db="EMBL/GenBank/DDBJ databases">
        <title>Genome sequencing of cyanobaciteial culture collection at National Institute for Environmental Studies (NIES).</title>
        <authorList>
            <person name="Hirose Y."/>
            <person name="Shimura Y."/>
            <person name="Fujisawa T."/>
            <person name="Nakamura Y."/>
            <person name="Kawachi M."/>
        </authorList>
    </citation>
    <scope>NUCLEOTIDE SEQUENCE [LARGE SCALE GENOMIC DNA]</scope>
    <source>
        <strain evidence="22 23">NIES-37</strain>
    </source>
</reference>
<evidence type="ECO:0000256" key="6">
    <source>
        <dbReference type="ARBA" id="ARBA00022475"/>
    </source>
</evidence>